<dbReference type="PROSITE" id="PS50157">
    <property type="entry name" value="ZINC_FINGER_C2H2_2"/>
    <property type="match status" value="1"/>
</dbReference>
<dbReference type="EMBL" id="LATX01001896">
    <property type="protein sequence ID" value="KTB36480.1"/>
    <property type="molecule type" value="Genomic_DNA"/>
</dbReference>
<dbReference type="PROSITE" id="PS00028">
    <property type="entry name" value="ZINC_FINGER_C2H2_1"/>
    <property type="match status" value="1"/>
</dbReference>
<keyword evidence="1" id="KW-0479">Metal-binding</keyword>
<dbReference type="AlphaFoldDB" id="A0A0W0FJN9"/>
<evidence type="ECO:0000313" key="3">
    <source>
        <dbReference type="EMBL" id="KTB36480.1"/>
    </source>
</evidence>
<keyword evidence="1" id="KW-0863">Zinc-finger</keyword>
<gene>
    <name evidence="3" type="ORF">WG66_10936</name>
</gene>
<comment type="caution">
    <text evidence="3">The sequence shown here is derived from an EMBL/GenBank/DDBJ whole genome shotgun (WGS) entry which is preliminary data.</text>
</comment>
<accession>A0A0W0FJN9</accession>
<sequence length="850" mass="96014">MPSTLSSQSRRKPYQPRTIPCTVQRCNRIFSNQTGLKIHLNWHSTQHIQSDSSSEDDCHERDIMVSDSESEEYPSAKNYHPDFGDLHLSFDEPCNNRSIPNHNGKPKVKCRFHQKLNGRRCDHDGNFLPEGALPPPSVTPTPAGNDWKPWRNGLEFRTANLLYRKVQASAPHINEMMEIIAAMGSEEVPPLFADHRDLYATIDACEDGSVLWQAFSVKYDGPREPGKTALWMDQKYMVYFHDPRAVLHRQLGNPDFAGELETTPYEAESHDGKRQYQNFMSGNWAMREADTIIQDHPDTEGAMLCAAITGSDKTTVSVATGGVSLFMFLAIPKTNREHQDSVEFWRFQRHVFHQSLTHAFESLRPFMTKPDIVKLADGYYRRVIYSLGPYIGDYPEQVLLTCIVQGWCPQCTAHYKDLDGPAGPHSHAHTERVTKAMPSATQQWDKYGIVAGIMPFTALFPRADIHACIAPDILHQLIKGTFKDHLVTWVQELIKIEHDKKEAARIMADIDCRIAAAPLFPSLRRFPEGRGFKQWTGNDSKALMKVYLPAIAGRLPDGVVRAIAAFIDVCYLIRQDVISEDDIRQISAGIETFHRERAIFKDMEIKDTFSLPCQHSLSHYPVLIAEFGSPNGLCSSITESKHISAVKEPWRRSSRNTPLSEMLVINERMDKVEWAEVDFRHRGMLSEAVTAGVSEAFAARANQYAEKIASNLCVFASNPIDDEDDDGGPVDGRSIIAKVRLAKKHILNLPCDPFLLEHHLRVKGFAHYVRCFLYEQGLPPDACRSINWHEINENHLLDSQTKVWVYPSAIATFSAPSDLCGFGEMKHIGRLTTHLLAFYGIYGISGISKC</sequence>
<dbReference type="Proteomes" id="UP000054988">
    <property type="component" value="Unassembled WGS sequence"/>
</dbReference>
<dbReference type="Pfam" id="PF18759">
    <property type="entry name" value="Plavaka"/>
    <property type="match status" value="1"/>
</dbReference>
<feature type="domain" description="C2H2-type" evidence="2">
    <location>
        <begin position="19"/>
        <end position="48"/>
    </location>
</feature>
<protein>
    <recommendedName>
        <fullName evidence="2">C2H2-type domain-containing protein</fullName>
    </recommendedName>
</protein>
<dbReference type="InterPro" id="IPR041078">
    <property type="entry name" value="Plavaka"/>
</dbReference>
<organism evidence="3 4">
    <name type="scientific">Moniliophthora roreri</name>
    <name type="common">Frosty pod rot fungus</name>
    <name type="synonym">Monilia roreri</name>
    <dbReference type="NCBI Taxonomy" id="221103"/>
    <lineage>
        <taxon>Eukaryota</taxon>
        <taxon>Fungi</taxon>
        <taxon>Dikarya</taxon>
        <taxon>Basidiomycota</taxon>
        <taxon>Agaricomycotina</taxon>
        <taxon>Agaricomycetes</taxon>
        <taxon>Agaricomycetidae</taxon>
        <taxon>Agaricales</taxon>
        <taxon>Marasmiineae</taxon>
        <taxon>Marasmiaceae</taxon>
        <taxon>Moniliophthora</taxon>
    </lineage>
</organism>
<evidence type="ECO:0000259" key="2">
    <source>
        <dbReference type="PROSITE" id="PS50157"/>
    </source>
</evidence>
<keyword evidence="1" id="KW-0862">Zinc</keyword>
<proteinExistence type="predicted"/>
<dbReference type="InterPro" id="IPR013087">
    <property type="entry name" value="Znf_C2H2_type"/>
</dbReference>
<reference evidence="3 4" key="1">
    <citation type="submission" date="2015-12" db="EMBL/GenBank/DDBJ databases">
        <title>Draft genome sequence of Moniliophthora roreri, the causal agent of frosty pod rot of cacao.</title>
        <authorList>
            <person name="Aime M.C."/>
            <person name="Diaz-Valderrama J.R."/>
            <person name="Kijpornyongpan T."/>
            <person name="Phillips-Mora W."/>
        </authorList>
    </citation>
    <scope>NUCLEOTIDE SEQUENCE [LARGE SCALE GENOMIC DNA]</scope>
    <source>
        <strain evidence="3 4">MCA 2952</strain>
    </source>
</reference>
<dbReference type="GO" id="GO:0008270">
    <property type="term" value="F:zinc ion binding"/>
    <property type="evidence" value="ECO:0007669"/>
    <property type="project" value="UniProtKB-KW"/>
</dbReference>
<evidence type="ECO:0000256" key="1">
    <source>
        <dbReference type="PROSITE-ProRule" id="PRU00042"/>
    </source>
</evidence>
<name>A0A0W0FJN9_MONRR</name>
<evidence type="ECO:0000313" key="4">
    <source>
        <dbReference type="Proteomes" id="UP000054988"/>
    </source>
</evidence>